<dbReference type="PANTHER" id="PTHR42760:SF133">
    <property type="entry name" value="3-OXOACYL-[ACYL-CARRIER-PROTEIN] REDUCTASE"/>
    <property type="match status" value="1"/>
</dbReference>
<name>A0ABP6ZRX9_9ACTN</name>
<protein>
    <submittedName>
        <fullName evidence="4">Mycofactocin-coupled SDR family oxidoreductase</fullName>
    </submittedName>
</protein>
<proteinExistence type="inferred from homology"/>
<evidence type="ECO:0000313" key="4">
    <source>
        <dbReference type="EMBL" id="GAA3613303.1"/>
    </source>
</evidence>
<dbReference type="CDD" id="cd05233">
    <property type="entry name" value="SDR_c"/>
    <property type="match status" value="1"/>
</dbReference>
<evidence type="ECO:0000256" key="3">
    <source>
        <dbReference type="ARBA" id="ARBA00023027"/>
    </source>
</evidence>
<dbReference type="PRINTS" id="PR00081">
    <property type="entry name" value="GDHRDH"/>
</dbReference>
<evidence type="ECO:0000256" key="1">
    <source>
        <dbReference type="ARBA" id="ARBA00006484"/>
    </source>
</evidence>
<evidence type="ECO:0000313" key="5">
    <source>
        <dbReference type="Proteomes" id="UP001501074"/>
    </source>
</evidence>
<accession>A0ABP6ZRX9</accession>
<sequence length="288" mass="29974">MAGRMDGKVALVTGAARGQGRSHALRLAQEGADIVAIDLCAQIETVNYAMATEADLAETVRLVEGLDRRIVSGVADVRDRAALASVVDAAVADLGHLDVVITNAGISPIGPDIPMMAWFDTVGTNLSGVVNTLQVTFPHLSEGASIVCIGSMAALMPGTMDSPAAGPGAGGYGFAKQTVARLVHTLALTLAPHSIRVNAVHPGNIDTPMLQNEAMYKLFRPDLEEPTHEDVQAAFGSMHKLPVHTLDPHDISEAVLFLASDAARYVTGAQLRVDAGGLLPYLTSGAPS</sequence>
<reference evidence="5" key="1">
    <citation type="journal article" date="2019" name="Int. J. Syst. Evol. Microbiol.">
        <title>The Global Catalogue of Microorganisms (GCM) 10K type strain sequencing project: providing services to taxonomists for standard genome sequencing and annotation.</title>
        <authorList>
            <consortium name="The Broad Institute Genomics Platform"/>
            <consortium name="The Broad Institute Genome Sequencing Center for Infectious Disease"/>
            <person name="Wu L."/>
            <person name="Ma J."/>
        </authorList>
    </citation>
    <scope>NUCLEOTIDE SEQUENCE [LARGE SCALE GENOMIC DNA]</scope>
    <source>
        <strain evidence="5">JCM 16902</strain>
    </source>
</reference>
<dbReference type="SUPFAM" id="SSF51735">
    <property type="entry name" value="NAD(P)-binding Rossmann-fold domains"/>
    <property type="match status" value="1"/>
</dbReference>
<dbReference type="EMBL" id="BAAAZO010000005">
    <property type="protein sequence ID" value="GAA3613303.1"/>
    <property type="molecule type" value="Genomic_DNA"/>
</dbReference>
<comment type="caution">
    <text evidence="4">The sequence shown here is derived from an EMBL/GenBank/DDBJ whole genome shotgun (WGS) entry which is preliminary data.</text>
</comment>
<comment type="similarity">
    <text evidence="1">Belongs to the short-chain dehydrogenases/reductases (SDR) family.</text>
</comment>
<dbReference type="Gene3D" id="3.40.50.720">
    <property type="entry name" value="NAD(P)-binding Rossmann-like Domain"/>
    <property type="match status" value="1"/>
</dbReference>
<gene>
    <name evidence="4" type="ORF">GCM10022223_31790</name>
</gene>
<dbReference type="PANTHER" id="PTHR42760">
    <property type="entry name" value="SHORT-CHAIN DEHYDROGENASES/REDUCTASES FAMILY MEMBER"/>
    <property type="match status" value="1"/>
</dbReference>
<keyword evidence="5" id="KW-1185">Reference proteome</keyword>
<dbReference type="NCBIfam" id="TIGR03971">
    <property type="entry name" value="SDR_subfam_1"/>
    <property type="match status" value="1"/>
</dbReference>
<dbReference type="Proteomes" id="UP001501074">
    <property type="component" value="Unassembled WGS sequence"/>
</dbReference>
<dbReference type="Pfam" id="PF13561">
    <property type="entry name" value="adh_short_C2"/>
    <property type="match status" value="1"/>
</dbReference>
<dbReference type="InterPro" id="IPR002347">
    <property type="entry name" value="SDR_fam"/>
</dbReference>
<keyword evidence="2" id="KW-0560">Oxidoreductase</keyword>
<evidence type="ECO:0000256" key="2">
    <source>
        <dbReference type="ARBA" id="ARBA00023002"/>
    </source>
</evidence>
<dbReference type="InterPro" id="IPR036291">
    <property type="entry name" value="NAD(P)-bd_dom_sf"/>
</dbReference>
<dbReference type="InterPro" id="IPR023985">
    <property type="entry name" value="SDR_subfam_1"/>
</dbReference>
<organism evidence="4 5">
    <name type="scientific">Kineosporia mesophila</name>
    <dbReference type="NCBI Taxonomy" id="566012"/>
    <lineage>
        <taxon>Bacteria</taxon>
        <taxon>Bacillati</taxon>
        <taxon>Actinomycetota</taxon>
        <taxon>Actinomycetes</taxon>
        <taxon>Kineosporiales</taxon>
        <taxon>Kineosporiaceae</taxon>
        <taxon>Kineosporia</taxon>
    </lineage>
</organism>
<dbReference type="RefSeq" id="WP_231488705.1">
    <property type="nucleotide sequence ID" value="NZ_BAAAZO010000005.1"/>
</dbReference>
<keyword evidence="3" id="KW-0520">NAD</keyword>
<dbReference type="NCBIfam" id="NF009467">
    <property type="entry name" value="PRK12826.1-3"/>
    <property type="match status" value="1"/>
</dbReference>